<sequence length="395" mass="44921">MTKGKTWPSEKRIFKDAVTGVSITQLTSYLSHHFHLYFTNDGFYDDGRRLLIGSERENALNLYSLHMESGELTQLTDLSPSAAKGIQGTYINPQQHEAYFTLDQSIIALNLDTYEEHSLFTLPDGYGFSNLSVTADGRTICFALSEDVSDRIAANLGQGYGGFEEIEESRPHSQIWALDIDTKRAKVLHEEQRWIGHVNTSPTQNHILTFCHEGPWEKVDHRIWALNRETGEVWKVRAGDGKQYAGHEYWHADGVRIGYHGFTESIERADGKFIGSIQFDNAGAEEYAFPYQNMHIHSNDAELIIGDGQQSSAYPGGTDQDYIFIWKKEQDRMNGPRRLCRHRGSFQTQHVHVHPRFSPDRSHVLFTSDMSGYGQVYVAEVPDFSSLPLVEQAER</sequence>
<name>A0A1N6Z6Z7_9BACI</name>
<gene>
    <name evidence="2" type="ORF">B1B05_13130</name>
    <name evidence="3" type="ORF">SAMN05443094_106121</name>
</gene>
<feature type="domain" description="Oligogalacturonate lyase" evidence="1">
    <location>
        <begin position="1"/>
        <end position="383"/>
    </location>
</feature>
<dbReference type="Proteomes" id="UP000215545">
    <property type="component" value="Unassembled WGS sequence"/>
</dbReference>
<reference evidence="5" key="2">
    <citation type="submission" date="2017-03" db="EMBL/GenBank/DDBJ databases">
        <title>Bacillus sp. V-88(T) DSM27956, whole genome shotgun sequencing project.</title>
        <authorList>
            <person name="Dastager S.G."/>
            <person name="Neurgaonkar P.S."/>
            <person name="Dharne M.S."/>
        </authorList>
    </citation>
    <scope>NUCLEOTIDE SEQUENCE [LARGE SCALE GENOMIC DNA]</scope>
    <source>
        <strain evidence="5">DSM 25145</strain>
    </source>
</reference>
<dbReference type="STRING" id="1017273.SAMN05443094_106121"/>
<accession>A0A1N6Z6Z7</accession>
<evidence type="ECO:0000259" key="1">
    <source>
        <dbReference type="Pfam" id="PF14583"/>
    </source>
</evidence>
<evidence type="ECO:0000313" key="5">
    <source>
        <dbReference type="Proteomes" id="UP000215545"/>
    </source>
</evidence>
<dbReference type="RefSeq" id="WP_045852299.1">
    <property type="nucleotide sequence ID" value="NZ_FTLX01000006.1"/>
</dbReference>
<dbReference type="InterPro" id="IPR015943">
    <property type="entry name" value="WD40/YVTN_repeat-like_dom_sf"/>
</dbReference>
<evidence type="ECO:0000313" key="2">
    <source>
        <dbReference type="EMBL" id="OXS76611.1"/>
    </source>
</evidence>
<dbReference type="OrthoDB" id="8432779at2"/>
<proteinExistence type="predicted"/>
<dbReference type="EMBL" id="FTLX01000006">
    <property type="protein sequence ID" value="SIR22632.1"/>
    <property type="molecule type" value="Genomic_DNA"/>
</dbReference>
<keyword evidence="5" id="KW-1185">Reference proteome</keyword>
<dbReference type="AlphaFoldDB" id="A0A1N6Z6Z7"/>
<reference evidence="2" key="3">
    <citation type="submission" date="2017-03" db="EMBL/GenBank/DDBJ databases">
        <authorList>
            <person name="Dastager S.G."/>
            <person name="Neurgaonkar P.S."/>
            <person name="Dharne M.S."/>
        </authorList>
    </citation>
    <scope>NUCLEOTIDE SEQUENCE</scope>
    <source>
        <strain evidence="2">DSM 25145</strain>
    </source>
</reference>
<dbReference type="EMBL" id="MWSK01000006">
    <property type="protein sequence ID" value="OXS76611.1"/>
    <property type="molecule type" value="Genomic_DNA"/>
</dbReference>
<organism evidence="3 4">
    <name type="scientific">Domibacillus enclensis</name>
    <dbReference type="NCBI Taxonomy" id="1017273"/>
    <lineage>
        <taxon>Bacteria</taxon>
        <taxon>Bacillati</taxon>
        <taxon>Bacillota</taxon>
        <taxon>Bacilli</taxon>
        <taxon>Bacillales</taxon>
        <taxon>Bacillaceae</taxon>
        <taxon>Domibacillus</taxon>
    </lineage>
</organism>
<evidence type="ECO:0000313" key="3">
    <source>
        <dbReference type="EMBL" id="SIR22632.1"/>
    </source>
</evidence>
<keyword evidence="3" id="KW-0456">Lyase</keyword>
<reference evidence="3 4" key="1">
    <citation type="submission" date="2017-01" db="EMBL/GenBank/DDBJ databases">
        <authorList>
            <person name="Mah S.A."/>
            <person name="Swanson W.J."/>
            <person name="Moy G.W."/>
            <person name="Vacquier V.D."/>
        </authorList>
    </citation>
    <scope>NUCLEOTIDE SEQUENCE [LARGE SCALE GENOMIC DNA]</scope>
    <source>
        <strain evidence="3 4">NIO-1016</strain>
    </source>
</reference>
<dbReference type="GO" id="GO:0047487">
    <property type="term" value="F:oligogalacturonide lyase activity"/>
    <property type="evidence" value="ECO:0007669"/>
    <property type="project" value="InterPro"/>
</dbReference>
<dbReference type="SUPFAM" id="SSF82171">
    <property type="entry name" value="DPP6 N-terminal domain-like"/>
    <property type="match status" value="1"/>
</dbReference>
<dbReference type="GO" id="GO:0045490">
    <property type="term" value="P:pectin catabolic process"/>
    <property type="evidence" value="ECO:0007669"/>
    <property type="project" value="InterPro"/>
</dbReference>
<dbReference type="InterPro" id="IPR027946">
    <property type="entry name" value="Ogl_dom"/>
</dbReference>
<dbReference type="Pfam" id="PF14583">
    <property type="entry name" value="Pectate_lyase22"/>
    <property type="match status" value="1"/>
</dbReference>
<evidence type="ECO:0000313" key="4">
    <source>
        <dbReference type="Proteomes" id="UP000186385"/>
    </source>
</evidence>
<dbReference type="Gene3D" id="2.130.10.10">
    <property type="entry name" value="YVTN repeat-like/Quinoprotein amine dehydrogenase"/>
    <property type="match status" value="1"/>
</dbReference>
<dbReference type="Proteomes" id="UP000186385">
    <property type="component" value="Unassembled WGS sequence"/>
</dbReference>
<protein>
    <submittedName>
        <fullName evidence="3">Oligogalacturonide lyase</fullName>
    </submittedName>
</protein>